<feature type="chain" id="PRO_5026891787" description="Lipoprotein" evidence="1">
    <location>
        <begin position="26"/>
        <end position="167"/>
    </location>
</feature>
<accession>A0A6J4IZA3</accession>
<proteinExistence type="predicted"/>
<sequence length="167" mass="18208">MIMPRLRKILAPLLLSLLLLVTSCASQPTSRFDQAQQESSQKKSGQAVVKDATQGASFNKYFPKGGGGYERVYTQEKKGTSQAKLKKAGKEVATLTIFDTKSSPAAAAKFQQSTKKIAGYPAATLGTMQTSILVNDRYQVTVRSTDPSLDKEAWLQKFDLNGLSKLQ</sequence>
<dbReference type="EMBL" id="CADCTM010000397">
    <property type="protein sequence ID" value="CAA9263379.1"/>
    <property type="molecule type" value="Genomic_DNA"/>
</dbReference>
<gene>
    <name evidence="2" type="ORF">AVDCRST_MAG92-2587</name>
</gene>
<protein>
    <recommendedName>
        <fullName evidence="3">Lipoprotein</fullName>
    </recommendedName>
</protein>
<dbReference type="AlphaFoldDB" id="A0A6J4IZA3"/>
<evidence type="ECO:0008006" key="3">
    <source>
        <dbReference type="Google" id="ProtNLM"/>
    </source>
</evidence>
<name>A0A6J4IZA3_9CYAN</name>
<organism evidence="2">
    <name type="scientific">uncultured Coleofasciculus sp</name>
    <dbReference type="NCBI Taxonomy" id="1267456"/>
    <lineage>
        <taxon>Bacteria</taxon>
        <taxon>Bacillati</taxon>
        <taxon>Cyanobacteriota</taxon>
        <taxon>Cyanophyceae</taxon>
        <taxon>Coleofasciculales</taxon>
        <taxon>Coleofasciculaceae</taxon>
        <taxon>Coleofasciculus</taxon>
        <taxon>environmental samples</taxon>
    </lineage>
</organism>
<feature type="signal peptide" evidence="1">
    <location>
        <begin position="1"/>
        <end position="25"/>
    </location>
</feature>
<evidence type="ECO:0000256" key="1">
    <source>
        <dbReference type="SAM" id="SignalP"/>
    </source>
</evidence>
<keyword evidence="1" id="KW-0732">Signal</keyword>
<evidence type="ECO:0000313" key="2">
    <source>
        <dbReference type="EMBL" id="CAA9263379.1"/>
    </source>
</evidence>
<dbReference type="PROSITE" id="PS51257">
    <property type="entry name" value="PROKAR_LIPOPROTEIN"/>
    <property type="match status" value="1"/>
</dbReference>
<reference evidence="2" key="1">
    <citation type="submission" date="2020-02" db="EMBL/GenBank/DDBJ databases">
        <authorList>
            <person name="Meier V. D."/>
        </authorList>
    </citation>
    <scope>NUCLEOTIDE SEQUENCE</scope>
    <source>
        <strain evidence="2">AVDCRST_MAG92</strain>
    </source>
</reference>